<comment type="subcellular location">
    <subcellularLocation>
        <location evidence="1">Cell membrane</location>
    </subcellularLocation>
    <subcellularLocation>
        <location evidence="7">Endomembrane system</location>
        <topology evidence="7">Lipid-anchor</topology>
    </subcellularLocation>
</comment>
<dbReference type="GO" id="GO:0005886">
    <property type="term" value="C:plasma membrane"/>
    <property type="evidence" value="ECO:0007669"/>
    <property type="project" value="UniProtKB-SubCell"/>
</dbReference>
<gene>
    <name evidence="10" type="ORF">RFULGI_LOCUS7673</name>
</gene>
<feature type="chain" id="PRO_5040511478" evidence="8">
    <location>
        <begin position="21"/>
        <end position="180"/>
    </location>
</feature>
<keyword evidence="4" id="KW-0472">Membrane</keyword>
<name>A0A9N9DBL1_9GLOM</name>
<dbReference type="InterPro" id="IPR046936">
    <property type="entry name" value="BIM1-like"/>
</dbReference>
<evidence type="ECO:0000313" key="10">
    <source>
        <dbReference type="EMBL" id="CAG8629614.1"/>
    </source>
</evidence>
<reference evidence="10" key="1">
    <citation type="submission" date="2021-06" db="EMBL/GenBank/DDBJ databases">
        <authorList>
            <person name="Kallberg Y."/>
            <person name="Tangrot J."/>
            <person name="Rosling A."/>
        </authorList>
    </citation>
    <scope>NUCLEOTIDE SEQUENCE</scope>
    <source>
        <strain evidence="10">IN212</strain>
    </source>
</reference>
<feature type="non-terminal residue" evidence="10">
    <location>
        <position position="1"/>
    </location>
</feature>
<dbReference type="InterPro" id="IPR046530">
    <property type="entry name" value="BIM1-like_dom"/>
</dbReference>
<keyword evidence="3 8" id="KW-0732">Signal</keyword>
<dbReference type="PANTHER" id="PTHR34992:SF1">
    <property type="entry name" value="COPPER ACQUISITION FACTOR BIM1-LIKE DOMAIN-CONTAINING PROTEIN"/>
    <property type="match status" value="1"/>
</dbReference>
<organism evidence="10 11">
    <name type="scientific">Racocetra fulgida</name>
    <dbReference type="NCBI Taxonomy" id="60492"/>
    <lineage>
        <taxon>Eukaryota</taxon>
        <taxon>Fungi</taxon>
        <taxon>Fungi incertae sedis</taxon>
        <taxon>Mucoromycota</taxon>
        <taxon>Glomeromycotina</taxon>
        <taxon>Glomeromycetes</taxon>
        <taxon>Diversisporales</taxon>
        <taxon>Gigasporaceae</taxon>
        <taxon>Racocetra</taxon>
    </lineage>
</organism>
<proteinExistence type="predicted"/>
<evidence type="ECO:0000256" key="2">
    <source>
        <dbReference type="ARBA" id="ARBA00022475"/>
    </source>
</evidence>
<evidence type="ECO:0000256" key="7">
    <source>
        <dbReference type="ARBA" id="ARBA00037868"/>
    </source>
</evidence>
<feature type="signal peptide" evidence="8">
    <location>
        <begin position="1"/>
        <end position="20"/>
    </location>
</feature>
<dbReference type="Proteomes" id="UP000789396">
    <property type="component" value="Unassembled WGS sequence"/>
</dbReference>
<dbReference type="OrthoDB" id="2146436at2759"/>
<evidence type="ECO:0000256" key="8">
    <source>
        <dbReference type="SAM" id="SignalP"/>
    </source>
</evidence>
<accession>A0A9N9DBL1</accession>
<dbReference type="AlphaFoldDB" id="A0A9N9DBL1"/>
<protein>
    <submittedName>
        <fullName evidence="10">10569_t:CDS:1</fullName>
    </submittedName>
</protein>
<evidence type="ECO:0000256" key="3">
    <source>
        <dbReference type="ARBA" id="ARBA00022729"/>
    </source>
</evidence>
<feature type="domain" description="Copper acquisition factor BIM1-like" evidence="9">
    <location>
        <begin position="19"/>
        <end position="151"/>
    </location>
</feature>
<evidence type="ECO:0000256" key="4">
    <source>
        <dbReference type="ARBA" id="ARBA00023136"/>
    </source>
</evidence>
<comment type="caution">
    <text evidence="10">The sequence shown here is derived from an EMBL/GenBank/DDBJ whole genome shotgun (WGS) entry which is preliminary data.</text>
</comment>
<dbReference type="EMBL" id="CAJVPZ010011390">
    <property type="protein sequence ID" value="CAG8629614.1"/>
    <property type="molecule type" value="Genomic_DNA"/>
</dbReference>
<dbReference type="Pfam" id="PF20238">
    <property type="entry name" value="BIM1-like_dom"/>
    <property type="match status" value="1"/>
</dbReference>
<dbReference type="GO" id="GO:0012505">
    <property type="term" value="C:endomembrane system"/>
    <property type="evidence" value="ECO:0007669"/>
    <property type="project" value="UniProtKB-SubCell"/>
</dbReference>
<sequence>MKSFISYLLVLFVIVNVANSHYQLQNPPTRGFDEANEPLSPCGGFNSVNTAAITKFPVSRATCFFYDGDGTLTFFYAPDLNSTFLQVSDPETYSQLMNAQKSITVNLSRANATVGSQGVLQAVFKLADVNSSWYQCADIQVVSSVSANSANSFTMVTPQIGAIILFVVNPLIAELSLGLK</sequence>
<evidence type="ECO:0000259" key="9">
    <source>
        <dbReference type="Pfam" id="PF20238"/>
    </source>
</evidence>
<evidence type="ECO:0000256" key="6">
    <source>
        <dbReference type="ARBA" id="ARBA00023288"/>
    </source>
</evidence>
<evidence type="ECO:0000313" key="11">
    <source>
        <dbReference type="Proteomes" id="UP000789396"/>
    </source>
</evidence>
<keyword evidence="11" id="KW-1185">Reference proteome</keyword>
<keyword evidence="2" id="KW-1003">Cell membrane</keyword>
<keyword evidence="5" id="KW-0325">Glycoprotein</keyword>
<evidence type="ECO:0000256" key="5">
    <source>
        <dbReference type="ARBA" id="ARBA00023180"/>
    </source>
</evidence>
<evidence type="ECO:0000256" key="1">
    <source>
        <dbReference type="ARBA" id="ARBA00004236"/>
    </source>
</evidence>
<keyword evidence="6" id="KW-0449">Lipoprotein</keyword>
<dbReference type="PANTHER" id="PTHR34992">
    <property type="entry name" value="HYPHAL ANASTAMOSIS-7 PROTEIN"/>
    <property type="match status" value="1"/>
</dbReference>